<evidence type="ECO:0000313" key="2">
    <source>
        <dbReference type="Proteomes" id="UP001500253"/>
    </source>
</evidence>
<gene>
    <name evidence="1" type="ORF">GCM10010246_33540</name>
</gene>
<reference evidence="1 2" key="1">
    <citation type="journal article" date="2019" name="Int. J. Syst. Evol. Microbiol.">
        <title>The Global Catalogue of Microorganisms (GCM) 10K type strain sequencing project: providing services to taxonomists for standard genome sequencing and annotation.</title>
        <authorList>
            <consortium name="The Broad Institute Genomics Platform"/>
            <consortium name="The Broad Institute Genome Sequencing Center for Infectious Disease"/>
            <person name="Wu L."/>
            <person name="Ma J."/>
        </authorList>
    </citation>
    <scope>NUCLEOTIDE SEQUENCE [LARGE SCALE GENOMIC DNA]</scope>
    <source>
        <strain evidence="1 2">JCM 4316</strain>
    </source>
</reference>
<proteinExistence type="predicted"/>
<name>A0ABN3G624_9ACTN</name>
<comment type="caution">
    <text evidence="1">The sequence shown here is derived from an EMBL/GenBank/DDBJ whole genome shotgun (WGS) entry which is preliminary data.</text>
</comment>
<sequence length="66" mass="7168">MVCVAGQCDHAQRVIARHRGLVTSYETTSTMFSVSGPALVTVDLSVEEFMWSAPARRVAGLQEENA</sequence>
<protein>
    <submittedName>
        <fullName evidence="1">Uncharacterized protein</fullName>
    </submittedName>
</protein>
<organism evidence="1 2">
    <name type="scientific">Streptomyces cuspidosporus</name>
    <dbReference type="NCBI Taxonomy" id="66882"/>
    <lineage>
        <taxon>Bacteria</taxon>
        <taxon>Bacillati</taxon>
        <taxon>Actinomycetota</taxon>
        <taxon>Actinomycetes</taxon>
        <taxon>Kitasatosporales</taxon>
        <taxon>Streptomycetaceae</taxon>
        <taxon>Streptomyces</taxon>
    </lineage>
</organism>
<dbReference type="EMBL" id="BAAASD010000012">
    <property type="protein sequence ID" value="GAA2344987.1"/>
    <property type="molecule type" value="Genomic_DNA"/>
</dbReference>
<accession>A0ABN3G624</accession>
<keyword evidence="2" id="KW-1185">Reference proteome</keyword>
<dbReference type="Proteomes" id="UP001500253">
    <property type="component" value="Unassembled WGS sequence"/>
</dbReference>
<evidence type="ECO:0000313" key="1">
    <source>
        <dbReference type="EMBL" id="GAA2344987.1"/>
    </source>
</evidence>